<dbReference type="CDD" id="cd07103">
    <property type="entry name" value="ALDH_F5_SSADH_GabD"/>
    <property type="match status" value="1"/>
</dbReference>
<dbReference type="InterPro" id="IPR016162">
    <property type="entry name" value="Ald_DH_N"/>
</dbReference>
<organism evidence="6 7">
    <name type="scientific">Colwellia asteriadis</name>
    <dbReference type="NCBI Taxonomy" id="517723"/>
    <lineage>
        <taxon>Bacteria</taxon>
        <taxon>Pseudomonadati</taxon>
        <taxon>Pseudomonadota</taxon>
        <taxon>Gammaproteobacteria</taxon>
        <taxon>Alteromonadales</taxon>
        <taxon>Colwelliaceae</taxon>
        <taxon>Colwellia</taxon>
    </lineage>
</organism>
<dbReference type="InterPro" id="IPR015590">
    <property type="entry name" value="Aldehyde_DH_dom"/>
</dbReference>
<proteinExistence type="inferred from homology"/>
<evidence type="ECO:0000313" key="7">
    <source>
        <dbReference type="Proteomes" id="UP001500021"/>
    </source>
</evidence>
<protein>
    <submittedName>
        <fullName evidence="6">NAD-dependent succinate-semialdehyde dehydrogenase</fullName>
    </submittedName>
</protein>
<gene>
    <name evidence="6" type="ORF">GCM10009111_32690</name>
</gene>
<evidence type="ECO:0000256" key="1">
    <source>
        <dbReference type="ARBA" id="ARBA00009986"/>
    </source>
</evidence>
<dbReference type="InterPro" id="IPR016160">
    <property type="entry name" value="Ald_DH_CS_CYS"/>
</dbReference>
<feature type="domain" description="Aldehyde dehydrogenase" evidence="5">
    <location>
        <begin position="27"/>
        <end position="483"/>
    </location>
</feature>
<comment type="caution">
    <text evidence="6">The sequence shown here is derived from an EMBL/GenBank/DDBJ whole genome shotgun (WGS) entry which is preliminary data.</text>
</comment>
<dbReference type="InterPro" id="IPR050740">
    <property type="entry name" value="Aldehyde_DH_Superfamily"/>
</dbReference>
<feature type="active site" evidence="3">
    <location>
        <position position="260"/>
    </location>
</feature>
<dbReference type="Pfam" id="PF00171">
    <property type="entry name" value="Aldedh"/>
    <property type="match status" value="1"/>
</dbReference>
<evidence type="ECO:0000256" key="4">
    <source>
        <dbReference type="RuleBase" id="RU003345"/>
    </source>
</evidence>
<dbReference type="Gene3D" id="3.40.605.10">
    <property type="entry name" value="Aldehyde Dehydrogenase, Chain A, domain 1"/>
    <property type="match status" value="1"/>
</dbReference>
<dbReference type="PROSITE" id="PS00070">
    <property type="entry name" value="ALDEHYDE_DEHYDR_CYS"/>
    <property type="match status" value="1"/>
</dbReference>
<dbReference type="InterPro" id="IPR029510">
    <property type="entry name" value="Ald_DH_CS_GLU"/>
</dbReference>
<evidence type="ECO:0000256" key="3">
    <source>
        <dbReference type="PROSITE-ProRule" id="PRU10007"/>
    </source>
</evidence>
<dbReference type="InterPro" id="IPR010102">
    <property type="entry name" value="Succ_semiAld_DH"/>
</dbReference>
<reference evidence="7" key="1">
    <citation type="journal article" date="2019" name="Int. J. Syst. Evol. Microbiol.">
        <title>The Global Catalogue of Microorganisms (GCM) 10K type strain sequencing project: providing services to taxonomists for standard genome sequencing and annotation.</title>
        <authorList>
            <consortium name="The Broad Institute Genomics Platform"/>
            <consortium name="The Broad Institute Genome Sequencing Center for Infectious Disease"/>
            <person name="Wu L."/>
            <person name="Ma J."/>
        </authorList>
    </citation>
    <scope>NUCLEOTIDE SEQUENCE [LARGE SCALE GENOMIC DNA]</scope>
    <source>
        <strain evidence="7">JCM 15608</strain>
    </source>
</reference>
<dbReference type="PROSITE" id="PS00687">
    <property type="entry name" value="ALDEHYDE_DEHYDR_GLU"/>
    <property type="match status" value="1"/>
</dbReference>
<evidence type="ECO:0000313" key="6">
    <source>
        <dbReference type="EMBL" id="GAA0823262.1"/>
    </source>
</evidence>
<evidence type="ECO:0000259" key="5">
    <source>
        <dbReference type="Pfam" id="PF00171"/>
    </source>
</evidence>
<dbReference type="NCBIfam" id="TIGR01780">
    <property type="entry name" value="SSADH"/>
    <property type="match status" value="1"/>
</dbReference>
<dbReference type="EMBL" id="BAAAFA010000013">
    <property type="protein sequence ID" value="GAA0823262.1"/>
    <property type="molecule type" value="Genomic_DNA"/>
</dbReference>
<keyword evidence="7" id="KW-1185">Reference proteome</keyword>
<dbReference type="SUPFAM" id="SSF53720">
    <property type="entry name" value="ALDH-like"/>
    <property type="match status" value="1"/>
</dbReference>
<dbReference type="PANTHER" id="PTHR43353:SF5">
    <property type="entry name" value="SUCCINATE-SEMIALDEHYDE DEHYDROGENASE, MITOCHONDRIAL"/>
    <property type="match status" value="1"/>
</dbReference>
<dbReference type="InterPro" id="IPR016161">
    <property type="entry name" value="Ald_DH/histidinol_DH"/>
</dbReference>
<dbReference type="InterPro" id="IPR016163">
    <property type="entry name" value="Ald_DH_C"/>
</dbReference>
<comment type="similarity">
    <text evidence="1 4">Belongs to the aldehyde dehydrogenase family.</text>
</comment>
<dbReference type="RefSeq" id="WP_343818882.1">
    <property type="nucleotide sequence ID" value="NZ_BAAAFA010000013.1"/>
</dbReference>
<evidence type="ECO:0000256" key="2">
    <source>
        <dbReference type="ARBA" id="ARBA00023002"/>
    </source>
</evidence>
<keyword evidence="2 4" id="KW-0560">Oxidoreductase</keyword>
<name>A0ABP3WNH0_9GAMM</name>
<dbReference type="Proteomes" id="UP001500021">
    <property type="component" value="Unassembled WGS sequence"/>
</dbReference>
<sequence>MTTNLLSLLQDKALLKTQSYINGQWHKNDDSFQVMNPATNTVIAQVNDDSVAAVLLAIDGAKNAFKAWSKKPANERAQLLQQWFTLIEQHQEDLAYILTVEQGKPLAEARGEIAYGASYIQWFAEEGKRAYGDIIPASSSDKRIAVIKEPIGVVSAITPWNFPHAMLARKAAAALAAGCTFIGRPSELTPLSALALAVLSQRAGIPAGVFNVVVGTNAQQMGELLSEHKDIAKLSFTGSTRVGKLLAAQCASSVKKVSLELGGNAPFIVFDDADIDAAVKGAMAAKFRNAGQTCVCANRIFLQATIADEFTEKFTTAVKALAVGNGLEEKSAIGPLINEKAVIKVKELVDKSITLGAKIVYQQSSEKSGGGSFFDPLILSDVHNHMDIAQEEIFGPVASLITFNNETEVIAMANDTPYGLAAYFYSQNINRIWRVAEQLHFGMVGINEGAISNAAAPFGGVKESGYGREGSKYGLAEYMTVKSLSFGGLG</sequence>
<dbReference type="PANTHER" id="PTHR43353">
    <property type="entry name" value="SUCCINATE-SEMIALDEHYDE DEHYDROGENASE, MITOCHONDRIAL"/>
    <property type="match status" value="1"/>
</dbReference>
<dbReference type="Gene3D" id="3.40.309.10">
    <property type="entry name" value="Aldehyde Dehydrogenase, Chain A, domain 2"/>
    <property type="match status" value="1"/>
</dbReference>
<accession>A0ABP3WNH0</accession>